<dbReference type="eggNOG" id="COG0337">
    <property type="taxonomic scope" value="Bacteria"/>
</dbReference>
<evidence type="ECO:0008006" key="3">
    <source>
        <dbReference type="Google" id="ProtNLM"/>
    </source>
</evidence>
<organism evidence="1 2">
    <name type="scientific">Carnobacterium divergens DSM 20623</name>
    <dbReference type="NCBI Taxonomy" id="1449336"/>
    <lineage>
        <taxon>Bacteria</taxon>
        <taxon>Bacillati</taxon>
        <taxon>Bacillota</taxon>
        <taxon>Bacilli</taxon>
        <taxon>Lactobacillales</taxon>
        <taxon>Carnobacteriaceae</taxon>
        <taxon>Carnobacterium</taxon>
    </lineage>
</organism>
<dbReference type="EMBL" id="JQBS01000035">
    <property type="protein sequence ID" value="KRN54377.1"/>
    <property type="molecule type" value="Genomic_DNA"/>
</dbReference>
<dbReference type="RefSeq" id="WP_034569565.1">
    <property type="nucleotide sequence ID" value="NZ_JQBS01000035.1"/>
</dbReference>
<dbReference type="SUPFAM" id="SSF56796">
    <property type="entry name" value="Dehydroquinate synthase-like"/>
    <property type="match status" value="1"/>
</dbReference>
<dbReference type="AlphaFoldDB" id="A0A0R2HNB3"/>
<dbReference type="Gene3D" id="3.40.50.1970">
    <property type="match status" value="1"/>
</dbReference>
<proteinExistence type="predicted"/>
<reference evidence="1 2" key="1">
    <citation type="journal article" date="2015" name="Genome Announc.">
        <title>Expanding the biotechnology potential of lactobacilli through comparative genomics of 213 strains and associated genera.</title>
        <authorList>
            <person name="Sun Z."/>
            <person name="Harris H.M."/>
            <person name="McCann A."/>
            <person name="Guo C."/>
            <person name="Argimon S."/>
            <person name="Zhang W."/>
            <person name="Yang X."/>
            <person name="Jeffery I.B."/>
            <person name="Cooney J.C."/>
            <person name="Kagawa T.F."/>
            <person name="Liu W."/>
            <person name="Song Y."/>
            <person name="Salvetti E."/>
            <person name="Wrobel A."/>
            <person name="Rasinkangas P."/>
            <person name="Parkhill J."/>
            <person name="Rea M.C."/>
            <person name="O'Sullivan O."/>
            <person name="Ritari J."/>
            <person name="Douillard F.P."/>
            <person name="Paul Ross R."/>
            <person name="Yang R."/>
            <person name="Briner A.E."/>
            <person name="Felis G.E."/>
            <person name="de Vos W.M."/>
            <person name="Barrangou R."/>
            <person name="Klaenhammer T.R."/>
            <person name="Caufield P.W."/>
            <person name="Cui Y."/>
            <person name="Zhang H."/>
            <person name="O'Toole P.W."/>
        </authorList>
    </citation>
    <scope>NUCLEOTIDE SEQUENCE [LARGE SCALE GENOMIC DNA]</scope>
    <source>
        <strain evidence="1 2">DSM 20623</strain>
    </source>
</reference>
<dbReference type="Proteomes" id="UP000051658">
    <property type="component" value="Unassembled WGS sequence"/>
</dbReference>
<dbReference type="GeneID" id="89588953"/>
<evidence type="ECO:0000313" key="1">
    <source>
        <dbReference type="EMBL" id="KRN54377.1"/>
    </source>
</evidence>
<protein>
    <recommendedName>
        <fullName evidence="3">3-dehydroquinate synthase domain-containing protein</fullName>
    </recommendedName>
</protein>
<name>A0A0R2HNB3_CARDV</name>
<accession>A0A0R2HNB3</accession>
<sequence>MQQQIHQVDGVSTIFFAETLNKLVVDYMPRFKNIEQLMIITNQTTYERYYEKLTLLFKQQELLWYICPNSLEAKSFKELLALMTYCDEVDLNEQSLIVAIGTEPVIQLGNFFAHLYFKKYPLVAIPTSLEALSGSISGEAYLTQDGKVTGLVNQTISTIFLDGRLLSIDDLEEAQRGFASWLQVAISHNKALYAQLLKGFNDSKDLQENSMIPYLSTYLATVNELHQKKASMKLLGLDFQKALTTFNGEKRLTTNSDTIIGITLGFIASQQRNGFSAELEIWLKQIQCLGYQLDLPENWFVTDIVENLHQHSAQFYVLSKDGKLTREEFQKSELLTIIMKYQELSKRSFYR</sequence>
<gene>
    <name evidence="1" type="ORF">IV74_GL001958</name>
</gene>
<evidence type="ECO:0000313" key="2">
    <source>
        <dbReference type="Proteomes" id="UP000051658"/>
    </source>
</evidence>
<keyword evidence="2" id="KW-1185">Reference proteome</keyword>
<dbReference type="PATRIC" id="fig|1449336.4.peg.1995"/>
<comment type="caution">
    <text evidence="1">The sequence shown here is derived from an EMBL/GenBank/DDBJ whole genome shotgun (WGS) entry which is preliminary data.</text>
</comment>